<dbReference type="RefSeq" id="WP_208325818.1">
    <property type="nucleotide sequence ID" value="NZ_FOWW01000002.1"/>
</dbReference>
<dbReference type="PANTHER" id="PTHR45527">
    <property type="entry name" value="NONRIBOSOMAL PEPTIDE SYNTHETASE"/>
    <property type="match status" value="1"/>
</dbReference>
<dbReference type="Pfam" id="PF00501">
    <property type="entry name" value="AMP-binding"/>
    <property type="match status" value="1"/>
</dbReference>
<dbReference type="Gene3D" id="3.40.50.12780">
    <property type="entry name" value="N-terminal domain of ligase-like"/>
    <property type="match status" value="1"/>
</dbReference>
<feature type="domain" description="AMP-dependent synthetase/ligase" evidence="1">
    <location>
        <begin position="16"/>
        <end position="351"/>
    </location>
</feature>
<dbReference type="SUPFAM" id="SSF56801">
    <property type="entry name" value="Acetyl-CoA synthetase-like"/>
    <property type="match status" value="1"/>
</dbReference>
<evidence type="ECO:0000313" key="3">
    <source>
        <dbReference type="EMBL" id="SFP27846.1"/>
    </source>
</evidence>
<protein>
    <submittedName>
        <fullName evidence="3">Amino acid adenylation domain-containing protein</fullName>
    </submittedName>
</protein>
<dbReference type="InterPro" id="IPR042099">
    <property type="entry name" value="ANL_N_sf"/>
</dbReference>
<dbReference type="InterPro" id="IPR045851">
    <property type="entry name" value="AMP-bd_C_sf"/>
</dbReference>
<dbReference type="GO" id="GO:0043041">
    <property type="term" value="P:amino acid activation for nonribosomal peptide biosynthetic process"/>
    <property type="evidence" value="ECO:0007669"/>
    <property type="project" value="TreeGrafter"/>
</dbReference>
<sequence length="488" mass="52241">MQGAATFHDYLLAHSAMAPTDPAIVSPRASWTHGQLRERVLRYAADLHRHGLRAGDLVVLEFAPTPEAVALMIATARLGVVFVPVGPELPPARKHRLRARVEPRAWITAERLVSGGLDLGDPVVPRGPARAPTPDDVAYVVFTSGSTGEPKGITMTHRAVVTCWRGFAGIGVEPGVRLGSPAPLQFDFALFDLGMALGAGGCLVQVPSLLTHQPRGFVRYLARHGVTQVNGVPSVWRAILAAEAAHLLRSTPLRTVVCGGEDFPASGFRALRAGRPGLRLVHVFGQSESIACTYKVLPDPVPEWRGRAPCGGTAIPGLRMAIVDESGRAVTEPHAIGECYLAGPGLFRGYWRDPAATADALVPGPPGGPADTAFRSGDLVVRDERGDLYFAGRRDRRVKVLGNRVEPGEVELHLARHPGVVQAACVLTADGAGLVAHVQAAGEVTEEALRRHCVTHLPRYMVPHRFVRHDRLPVTTNGKIDHRALAVT</sequence>
<dbReference type="PROSITE" id="PS00455">
    <property type="entry name" value="AMP_BINDING"/>
    <property type="match status" value="1"/>
</dbReference>
<dbReference type="InterPro" id="IPR000873">
    <property type="entry name" value="AMP-dep_synth/lig_dom"/>
</dbReference>
<dbReference type="GO" id="GO:0005737">
    <property type="term" value="C:cytoplasm"/>
    <property type="evidence" value="ECO:0007669"/>
    <property type="project" value="TreeGrafter"/>
</dbReference>
<accession>A0A1I5P2X2</accession>
<dbReference type="EMBL" id="FOWW01000002">
    <property type="protein sequence ID" value="SFP27846.1"/>
    <property type="molecule type" value="Genomic_DNA"/>
</dbReference>
<keyword evidence="4" id="KW-1185">Reference proteome</keyword>
<evidence type="ECO:0000259" key="2">
    <source>
        <dbReference type="Pfam" id="PF13193"/>
    </source>
</evidence>
<dbReference type="GO" id="GO:0031177">
    <property type="term" value="F:phosphopantetheine binding"/>
    <property type="evidence" value="ECO:0007669"/>
    <property type="project" value="TreeGrafter"/>
</dbReference>
<dbReference type="STRING" id="587909.SAMN05421810_102111"/>
<reference evidence="4" key="1">
    <citation type="submission" date="2016-10" db="EMBL/GenBank/DDBJ databases">
        <authorList>
            <person name="Varghese N."/>
            <person name="Submissions S."/>
        </authorList>
    </citation>
    <scope>NUCLEOTIDE SEQUENCE [LARGE SCALE GENOMIC DNA]</scope>
    <source>
        <strain evidence="4">CGMCC 4.5579</strain>
    </source>
</reference>
<evidence type="ECO:0000313" key="4">
    <source>
        <dbReference type="Proteomes" id="UP000198727"/>
    </source>
</evidence>
<dbReference type="InterPro" id="IPR020845">
    <property type="entry name" value="AMP-binding_CS"/>
</dbReference>
<evidence type="ECO:0000259" key="1">
    <source>
        <dbReference type="Pfam" id="PF00501"/>
    </source>
</evidence>
<dbReference type="PANTHER" id="PTHR45527:SF1">
    <property type="entry name" value="FATTY ACID SYNTHASE"/>
    <property type="match status" value="1"/>
</dbReference>
<organism evidence="3 4">
    <name type="scientific">Amycolatopsis arida</name>
    <dbReference type="NCBI Taxonomy" id="587909"/>
    <lineage>
        <taxon>Bacteria</taxon>
        <taxon>Bacillati</taxon>
        <taxon>Actinomycetota</taxon>
        <taxon>Actinomycetes</taxon>
        <taxon>Pseudonocardiales</taxon>
        <taxon>Pseudonocardiaceae</taxon>
        <taxon>Amycolatopsis</taxon>
    </lineage>
</organism>
<name>A0A1I5P2X2_9PSEU</name>
<dbReference type="CDD" id="cd05930">
    <property type="entry name" value="A_NRPS"/>
    <property type="match status" value="1"/>
</dbReference>
<dbReference type="Gene3D" id="3.30.300.30">
    <property type="match status" value="1"/>
</dbReference>
<proteinExistence type="predicted"/>
<gene>
    <name evidence="3" type="ORF">SAMN05421810_102111</name>
</gene>
<dbReference type="InterPro" id="IPR025110">
    <property type="entry name" value="AMP-bd_C"/>
</dbReference>
<dbReference type="Proteomes" id="UP000198727">
    <property type="component" value="Unassembled WGS sequence"/>
</dbReference>
<dbReference type="AlphaFoldDB" id="A0A1I5P2X2"/>
<dbReference type="GO" id="GO:0044550">
    <property type="term" value="P:secondary metabolite biosynthetic process"/>
    <property type="evidence" value="ECO:0007669"/>
    <property type="project" value="TreeGrafter"/>
</dbReference>
<feature type="domain" description="AMP-binding enzyme C-terminal" evidence="2">
    <location>
        <begin position="409"/>
        <end position="479"/>
    </location>
</feature>
<dbReference type="Pfam" id="PF13193">
    <property type="entry name" value="AMP-binding_C"/>
    <property type="match status" value="1"/>
</dbReference>